<dbReference type="Proteomes" id="UP001290101">
    <property type="component" value="Unassembled WGS sequence"/>
</dbReference>
<evidence type="ECO:0000313" key="3">
    <source>
        <dbReference type="Proteomes" id="UP001290101"/>
    </source>
</evidence>
<protein>
    <recommendedName>
        <fullName evidence="4">DUF4352 domain-containing protein</fullName>
    </recommendedName>
</protein>
<gene>
    <name evidence="2" type="ORF">U2F25_09475</name>
</gene>
<comment type="caution">
    <text evidence="2">The sequence shown here is derived from an EMBL/GenBank/DDBJ whole genome shotgun (WGS) entry which is preliminary data.</text>
</comment>
<sequence>MSTPNVTDWLQAIGTVAAFAVTGAGLLWEARSRRLERRDGDKALARCVVITAIPDELLSNAYGSIQAVGGAAVTVTNYSREPITEVRIMFADSAAGAVRGDDFTASIGPGESHGFGWKFAKPLEYPDGDMQIPPSLLDMVKPVVEYRIVGGLWTRAGHLEPVRGRAGG</sequence>
<keyword evidence="3" id="KW-1185">Reference proteome</keyword>
<keyword evidence="1" id="KW-0472">Membrane</keyword>
<evidence type="ECO:0000313" key="2">
    <source>
        <dbReference type="EMBL" id="MDZ5489693.1"/>
    </source>
</evidence>
<name>A0ABU5JAT4_9ACTN</name>
<dbReference type="RefSeq" id="WP_322439984.1">
    <property type="nucleotide sequence ID" value="NZ_JAXOTQ010000009.1"/>
</dbReference>
<keyword evidence="1" id="KW-1133">Transmembrane helix</keyword>
<dbReference type="EMBL" id="JAXOTQ010000009">
    <property type="protein sequence ID" value="MDZ5489693.1"/>
    <property type="molecule type" value="Genomic_DNA"/>
</dbReference>
<evidence type="ECO:0000256" key="1">
    <source>
        <dbReference type="SAM" id="Phobius"/>
    </source>
</evidence>
<accession>A0ABU5JAT4</accession>
<feature type="transmembrane region" description="Helical" evidence="1">
    <location>
        <begin position="6"/>
        <end position="28"/>
    </location>
</feature>
<organism evidence="2 3">
    <name type="scientific">Micromonospora sicca</name>
    <dbReference type="NCBI Taxonomy" id="2202420"/>
    <lineage>
        <taxon>Bacteria</taxon>
        <taxon>Bacillati</taxon>
        <taxon>Actinomycetota</taxon>
        <taxon>Actinomycetes</taxon>
        <taxon>Micromonosporales</taxon>
        <taxon>Micromonosporaceae</taxon>
        <taxon>Micromonospora</taxon>
    </lineage>
</organism>
<keyword evidence="1" id="KW-0812">Transmembrane</keyword>
<reference evidence="2 3" key="1">
    <citation type="submission" date="2023-12" db="EMBL/GenBank/DDBJ databases">
        <title>Micromonospora sp. nov., isolated from Atacama Desert.</title>
        <authorList>
            <person name="Carro L."/>
            <person name="Golinska P."/>
            <person name="Klenk H.-P."/>
            <person name="Goodfellow M."/>
        </authorList>
    </citation>
    <scope>NUCLEOTIDE SEQUENCE [LARGE SCALE GENOMIC DNA]</scope>
    <source>
        <strain evidence="2 3">4G53</strain>
    </source>
</reference>
<proteinExistence type="predicted"/>
<evidence type="ECO:0008006" key="4">
    <source>
        <dbReference type="Google" id="ProtNLM"/>
    </source>
</evidence>